<feature type="transmembrane region" description="Helical" evidence="1">
    <location>
        <begin position="15"/>
        <end position="38"/>
    </location>
</feature>
<dbReference type="EMBL" id="JBHSPX010000004">
    <property type="protein sequence ID" value="MFC6064396.1"/>
    <property type="molecule type" value="Genomic_DNA"/>
</dbReference>
<keyword evidence="1" id="KW-0812">Transmembrane</keyword>
<keyword evidence="1" id="KW-1133">Transmembrane helix</keyword>
<keyword evidence="3" id="KW-1185">Reference proteome</keyword>
<evidence type="ECO:0000313" key="3">
    <source>
        <dbReference type="Proteomes" id="UP001596139"/>
    </source>
</evidence>
<protein>
    <submittedName>
        <fullName evidence="2">Uncharacterized protein</fullName>
    </submittedName>
</protein>
<dbReference type="RefSeq" id="WP_157848965.1">
    <property type="nucleotide sequence ID" value="NZ_JBHSPX010000004.1"/>
</dbReference>
<name>A0ABW1MKQ0_9ACTN</name>
<evidence type="ECO:0000256" key="1">
    <source>
        <dbReference type="SAM" id="Phobius"/>
    </source>
</evidence>
<reference evidence="3" key="1">
    <citation type="journal article" date="2019" name="Int. J. Syst. Evol. Microbiol.">
        <title>The Global Catalogue of Microorganisms (GCM) 10K type strain sequencing project: providing services to taxonomists for standard genome sequencing and annotation.</title>
        <authorList>
            <consortium name="The Broad Institute Genomics Platform"/>
            <consortium name="The Broad Institute Genome Sequencing Center for Infectious Disease"/>
            <person name="Wu L."/>
            <person name="Ma J."/>
        </authorList>
    </citation>
    <scope>NUCLEOTIDE SEQUENCE [LARGE SCALE GENOMIC DNA]</scope>
    <source>
        <strain evidence="3">CGMCC 1.15180</strain>
    </source>
</reference>
<gene>
    <name evidence="2" type="ORF">ACFP4F_17840</name>
</gene>
<comment type="caution">
    <text evidence="2">The sequence shown here is derived from an EMBL/GenBank/DDBJ whole genome shotgun (WGS) entry which is preliminary data.</text>
</comment>
<proteinExistence type="predicted"/>
<evidence type="ECO:0000313" key="2">
    <source>
        <dbReference type="EMBL" id="MFC6064396.1"/>
    </source>
</evidence>
<organism evidence="2 3">
    <name type="scientific">Streptomyces ochraceiscleroticus</name>
    <dbReference type="NCBI Taxonomy" id="47761"/>
    <lineage>
        <taxon>Bacteria</taxon>
        <taxon>Bacillati</taxon>
        <taxon>Actinomycetota</taxon>
        <taxon>Actinomycetes</taxon>
        <taxon>Kitasatosporales</taxon>
        <taxon>Streptomycetaceae</taxon>
        <taxon>Streptomyces</taxon>
    </lineage>
</organism>
<accession>A0ABW1MKQ0</accession>
<feature type="transmembrane region" description="Helical" evidence="1">
    <location>
        <begin position="44"/>
        <end position="63"/>
    </location>
</feature>
<sequence length="65" mass="6667">MLPTPQPASGPDRALLVFVVATVGLLITLALLGVSIRYPSLATPLQVATGGAVLYAALVALVLRR</sequence>
<dbReference type="Proteomes" id="UP001596139">
    <property type="component" value="Unassembled WGS sequence"/>
</dbReference>
<keyword evidence="1" id="KW-0472">Membrane</keyword>